<organism evidence="1 2">
    <name type="scientific">Thermogemmata fonticola</name>
    <dbReference type="NCBI Taxonomy" id="2755323"/>
    <lineage>
        <taxon>Bacteria</taxon>
        <taxon>Pseudomonadati</taxon>
        <taxon>Planctomycetota</taxon>
        <taxon>Planctomycetia</taxon>
        <taxon>Gemmatales</taxon>
        <taxon>Gemmataceae</taxon>
        <taxon>Thermogemmata</taxon>
    </lineage>
</organism>
<proteinExistence type="predicted"/>
<dbReference type="AlphaFoldDB" id="A0A7V9AAI4"/>
<name>A0A7V9AAI4_9BACT</name>
<dbReference type="RefSeq" id="WP_194536454.1">
    <property type="nucleotide sequence ID" value="NZ_JACEFB010000001.1"/>
</dbReference>
<comment type="caution">
    <text evidence="1">The sequence shown here is derived from an EMBL/GenBank/DDBJ whole genome shotgun (WGS) entry which is preliminary data.</text>
</comment>
<evidence type="ECO:0000313" key="2">
    <source>
        <dbReference type="Proteomes" id="UP000542342"/>
    </source>
</evidence>
<sequence length="77" mass="8486">MMESQSQTPKLPVLAPRCLHLQSKAMAVHGEAFANDPDYQDGLTDYWCVKSARSIGPDMGPLGPDVCSDPNRDCYEE</sequence>
<accession>A0A7V9AAI4</accession>
<protein>
    <submittedName>
        <fullName evidence="1">Uncharacterized protein</fullName>
    </submittedName>
</protein>
<dbReference type="Proteomes" id="UP000542342">
    <property type="component" value="Unassembled WGS sequence"/>
</dbReference>
<dbReference type="EMBL" id="JACEFB010000001">
    <property type="protein sequence ID" value="MBA2225053.1"/>
    <property type="molecule type" value="Genomic_DNA"/>
</dbReference>
<gene>
    <name evidence="1" type="ORF">H0921_02640</name>
</gene>
<keyword evidence="2" id="KW-1185">Reference proteome</keyword>
<reference evidence="1 2" key="1">
    <citation type="submission" date="2020-07" db="EMBL/GenBank/DDBJ databases">
        <title>Thermogemmata thermophila gen. nov., sp. nov., a novel moderate thermophilic planctomycete from a Kamchatka hot spring.</title>
        <authorList>
            <person name="Elcheninov A.G."/>
            <person name="Podosokorskaya O.A."/>
            <person name="Kovaleva O.L."/>
            <person name="Novikov A."/>
            <person name="Bonch-Osmolovskaya E.A."/>
            <person name="Toshchakov S.V."/>
            <person name="Kublanov I.V."/>
        </authorList>
    </citation>
    <scope>NUCLEOTIDE SEQUENCE [LARGE SCALE GENOMIC DNA]</scope>
    <source>
        <strain evidence="1 2">2918</strain>
    </source>
</reference>
<evidence type="ECO:0000313" key="1">
    <source>
        <dbReference type="EMBL" id="MBA2225053.1"/>
    </source>
</evidence>